<evidence type="ECO:0000313" key="3">
    <source>
        <dbReference type="WBParaSite" id="PSAMB.scaffold19736size789.g37942.t1"/>
    </source>
</evidence>
<keyword evidence="2" id="KW-1185">Reference proteome</keyword>
<dbReference type="PANTHER" id="PTHR43016">
    <property type="entry name" value="PRESEQUENCE PROTEASE"/>
    <property type="match status" value="1"/>
</dbReference>
<name>A0A914VHF9_9BILA</name>
<dbReference type="PANTHER" id="PTHR43016:SF16">
    <property type="entry name" value="METALLOPROTEASE, PUTATIVE (AFU_ORTHOLOGUE AFUA_4G07610)-RELATED"/>
    <property type="match status" value="1"/>
</dbReference>
<organism evidence="2 3">
    <name type="scientific">Plectus sambesii</name>
    <dbReference type="NCBI Taxonomy" id="2011161"/>
    <lineage>
        <taxon>Eukaryota</taxon>
        <taxon>Metazoa</taxon>
        <taxon>Ecdysozoa</taxon>
        <taxon>Nematoda</taxon>
        <taxon>Chromadorea</taxon>
        <taxon>Plectida</taxon>
        <taxon>Plectina</taxon>
        <taxon>Plectoidea</taxon>
        <taxon>Plectidae</taxon>
        <taxon>Plectus</taxon>
    </lineage>
</organism>
<evidence type="ECO:0000313" key="2">
    <source>
        <dbReference type="Proteomes" id="UP000887566"/>
    </source>
</evidence>
<reference evidence="3" key="1">
    <citation type="submission" date="2022-11" db="UniProtKB">
        <authorList>
            <consortium name="WormBaseParasite"/>
        </authorList>
    </citation>
    <scope>IDENTIFICATION</scope>
</reference>
<proteinExistence type="predicted"/>
<dbReference type="Pfam" id="PF05193">
    <property type="entry name" value="Peptidase_M16_C"/>
    <property type="match status" value="1"/>
</dbReference>
<feature type="domain" description="Peptidase M16 C-terminal" evidence="1">
    <location>
        <begin position="81"/>
        <end position="129"/>
    </location>
</feature>
<dbReference type="InterPro" id="IPR011249">
    <property type="entry name" value="Metalloenz_LuxS/M16"/>
</dbReference>
<dbReference type="GO" id="GO:0046872">
    <property type="term" value="F:metal ion binding"/>
    <property type="evidence" value="ECO:0007669"/>
    <property type="project" value="InterPro"/>
</dbReference>
<dbReference type="SUPFAM" id="SSF63411">
    <property type="entry name" value="LuxS/MPP-like metallohydrolase"/>
    <property type="match status" value="1"/>
</dbReference>
<dbReference type="AlphaFoldDB" id="A0A914VHF9"/>
<evidence type="ECO:0000259" key="1">
    <source>
        <dbReference type="Pfam" id="PF05193"/>
    </source>
</evidence>
<sequence>MLPVYMDHLLCPTLTDEQFATEVHHINGEGEDAGVVYCEMQDYESDISQLVSWKCKELFYPDKCSYRVETGGRLENLRSSCTNEKVRHFHRRFYDPCNMTVIVCGQINHEQVLAAVESVEERILQDPQRSEIRRNFVRPFRSP</sequence>
<dbReference type="WBParaSite" id="PSAMB.scaffold19736size789.g37942.t1">
    <property type="protein sequence ID" value="PSAMB.scaffold19736size789.g37942.t1"/>
    <property type="gene ID" value="PSAMB.scaffold19736size789.g37942"/>
</dbReference>
<dbReference type="InterPro" id="IPR007863">
    <property type="entry name" value="Peptidase_M16_C"/>
</dbReference>
<dbReference type="Proteomes" id="UP000887566">
    <property type="component" value="Unplaced"/>
</dbReference>
<dbReference type="Gene3D" id="3.30.830.10">
    <property type="entry name" value="Metalloenzyme, LuxS/M16 peptidase-like"/>
    <property type="match status" value="1"/>
</dbReference>
<protein>
    <submittedName>
        <fullName evidence="3">Peptidase M16 C-terminal domain-containing protein</fullName>
    </submittedName>
</protein>
<accession>A0A914VHF9</accession>